<dbReference type="Proteomes" id="UP001501495">
    <property type="component" value="Unassembled WGS sequence"/>
</dbReference>
<organism evidence="1 2">
    <name type="scientific">Nocardioides fonticola</name>
    <dbReference type="NCBI Taxonomy" id="450363"/>
    <lineage>
        <taxon>Bacteria</taxon>
        <taxon>Bacillati</taxon>
        <taxon>Actinomycetota</taxon>
        <taxon>Actinomycetes</taxon>
        <taxon>Propionibacteriales</taxon>
        <taxon>Nocardioidaceae</taxon>
        <taxon>Nocardioides</taxon>
    </lineage>
</organism>
<evidence type="ECO:0000313" key="2">
    <source>
        <dbReference type="Proteomes" id="UP001501495"/>
    </source>
</evidence>
<keyword evidence="2" id="KW-1185">Reference proteome</keyword>
<proteinExistence type="predicted"/>
<comment type="caution">
    <text evidence="1">The sequence shown here is derived from an EMBL/GenBank/DDBJ whole genome shotgun (WGS) entry which is preliminary data.</text>
</comment>
<sequence>MTTARDVAAELRDLAEHLAPDLALELYRLQDLERDHQDAVQEISNLRRALHESTVMVGELRQRTVRAETQLSELGAEEIRRARAHAFMHGTGVVRITSRGRGQFATLAIHPDDVTIRTRP</sequence>
<reference evidence="2" key="1">
    <citation type="journal article" date="2019" name="Int. J. Syst. Evol. Microbiol.">
        <title>The Global Catalogue of Microorganisms (GCM) 10K type strain sequencing project: providing services to taxonomists for standard genome sequencing and annotation.</title>
        <authorList>
            <consortium name="The Broad Institute Genomics Platform"/>
            <consortium name="The Broad Institute Genome Sequencing Center for Infectious Disease"/>
            <person name="Wu L."/>
            <person name="Ma J."/>
        </authorList>
    </citation>
    <scope>NUCLEOTIDE SEQUENCE [LARGE SCALE GENOMIC DNA]</scope>
    <source>
        <strain evidence="2">JCM 16703</strain>
    </source>
</reference>
<accession>A0ABP7XL29</accession>
<dbReference type="RefSeq" id="WP_344733624.1">
    <property type="nucleotide sequence ID" value="NZ_BAAAZH010000016.1"/>
</dbReference>
<gene>
    <name evidence="1" type="ORF">GCM10022215_23910</name>
</gene>
<evidence type="ECO:0000313" key="1">
    <source>
        <dbReference type="EMBL" id="GAA4120382.1"/>
    </source>
</evidence>
<dbReference type="EMBL" id="BAAAZH010000016">
    <property type="protein sequence ID" value="GAA4120382.1"/>
    <property type="molecule type" value="Genomic_DNA"/>
</dbReference>
<name>A0ABP7XL29_9ACTN</name>
<protein>
    <submittedName>
        <fullName evidence="1">Uncharacterized protein</fullName>
    </submittedName>
</protein>